<gene>
    <name evidence="2" type="ORF">IGS67_11210</name>
</gene>
<proteinExistence type="predicted"/>
<evidence type="ECO:0000313" key="2">
    <source>
        <dbReference type="EMBL" id="MBD9700053.1"/>
    </source>
</evidence>
<comment type="caution">
    <text evidence="2">The sequence shown here is derived from an EMBL/GenBank/DDBJ whole genome shotgun (WGS) entry which is preliminary data.</text>
</comment>
<feature type="compositionally biased region" description="Low complexity" evidence="1">
    <location>
        <begin position="54"/>
        <end position="65"/>
    </location>
</feature>
<reference evidence="2 3" key="1">
    <citation type="submission" date="2020-09" db="EMBL/GenBank/DDBJ databases">
        <title>Flavimobilis rhizosphaerae sp. nov., isolated from rhizosphere soil of Spartina alterniflora.</title>
        <authorList>
            <person name="Hanqin C."/>
        </authorList>
    </citation>
    <scope>NUCLEOTIDE SEQUENCE [LARGE SCALE GENOMIC DNA]</scope>
    <source>
        <strain evidence="2 3">GY 10621</strain>
    </source>
</reference>
<evidence type="ECO:0000313" key="3">
    <source>
        <dbReference type="Proteomes" id="UP000642107"/>
    </source>
</evidence>
<sequence>MRTSPEGEWSPVVEVRVAVHDVPAPEPARSTRSWSSSVTDRILAAASYHPEQTAPSSNPSNPAAAGYDAARPEALTQVLRAVVALEAQLAAGTAAALREAASVRR</sequence>
<name>A0ABR9DSC5_9MICO</name>
<accession>A0ABR9DSC5</accession>
<keyword evidence="3" id="KW-1185">Reference proteome</keyword>
<dbReference type="RefSeq" id="WP_192280984.1">
    <property type="nucleotide sequence ID" value="NZ_JACZDF010000006.1"/>
</dbReference>
<organism evidence="2 3">
    <name type="scientific">Flavimobilis rhizosphaerae</name>
    <dbReference type="NCBI Taxonomy" id="2775421"/>
    <lineage>
        <taxon>Bacteria</taxon>
        <taxon>Bacillati</taxon>
        <taxon>Actinomycetota</taxon>
        <taxon>Actinomycetes</taxon>
        <taxon>Micrococcales</taxon>
        <taxon>Jonesiaceae</taxon>
        <taxon>Flavimobilis</taxon>
    </lineage>
</organism>
<protein>
    <submittedName>
        <fullName evidence="2">Uncharacterized protein</fullName>
    </submittedName>
</protein>
<feature type="region of interest" description="Disordered" evidence="1">
    <location>
        <begin position="49"/>
        <end position="68"/>
    </location>
</feature>
<evidence type="ECO:0000256" key="1">
    <source>
        <dbReference type="SAM" id="MobiDB-lite"/>
    </source>
</evidence>
<dbReference type="Proteomes" id="UP000642107">
    <property type="component" value="Unassembled WGS sequence"/>
</dbReference>
<dbReference type="EMBL" id="JACZDF010000006">
    <property type="protein sequence ID" value="MBD9700053.1"/>
    <property type="molecule type" value="Genomic_DNA"/>
</dbReference>